<dbReference type="Gene3D" id="1.20.1540.10">
    <property type="entry name" value="Rhomboid-like"/>
    <property type="match status" value="1"/>
</dbReference>
<reference evidence="9" key="1">
    <citation type="submission" date="2020-03" db="EMBL/GenBank/DDBJ databases">
        <title>Genome of Pelagibius litoralis DSM 21314T.</title>
        <authorList>
            <person name="Wang G."/>
        </authorList>
    </citation>
    <scope>NUCLEOTIDE SEQUENCE</scope>
    <source>
        <strain evidence="9">DSM 21314</strain>
    </source>
</reference>
<comment type="caution">
    <text evidence="9">The sequence shown here is derived from an EMBL/GenBank/DDBJ whole genome shotgun (WGS) entry which is preliminary data.</text>
</comment>
<keyword evidence="3" id="KW-0997">Cell inner membrane</keyword>
<dbReference type="InterPro" id="IPR035952">
    <property type="entry name" value="Rhomboid-like_sf"/>
</dbReference>
<proteinExistence type="predicted"/>
<organism evidence="9 10">
    <name type="scientific">Pelagibius litoralis</name>
    <dbReference type="NCBI Taxonomy" id="374515"/>
    <lineage>
        <taxon>Bacteria</taxon>
        <taxon>Pseudomonadati</taxon>
        <taxon>Pseudomonadota</taxon>
        <taxon>Alphaproteobacteria</taxon>
        <taxon>Rhodospirillales</taxon>
        <taxon>Rhodovibrionaceae</taxon>
        <taxon>Pelagibius</taxon>
    </lineage>
</organism>
<dbReference type="RefSeq" id="WP_167221182.1">
    <property type="nucleotide sequence ID" value="NZ_JAAQPH010000002.1"/>
</dbReference>
<gene>
    <name evidence="9" type="ORF">HBA54_02900</name>
</gene>
<evidence type="ECO:0000256" key="6">
    <source>
        <dbReference type="ARBA" id="ARBA00023136"/>
    </source>
</evidence>
<protein>
    <submittedName>
        <fullName evidence="9">Rhomboid family intramembrane serine protease</fullName>
    </submittedName>
</protein>
<dbReference type="GO" id="GO:0004252">
    <property type="term" value="F:serine-type endopeptidase activity"/>
    <property type="evidence" value="ECO:0007669"/>
    <property type="project" value="InterPro"/>
</dbReference>
<evidence type="ECO:0000256" key="3">
    <source>
        <dbReference type="ARBA" id="ARBA00022519"/>
    </source>
</evidence>
<dbReference type="PANTHER" id="PTHR43066">
    <property type="entry name" value="RHOMBOID-RELATED PROTEIN"/>
    <property type="match status" value="1"/>
</dbReference>
<evidence type="ECO:0000256" key="7">
    <source>
        <dbReference type="SAM" id="Phobius"/>
    </source>
</evidence>
<feature type="domain" description="Peptidase S54 rhomboid" evidence="8">
    <location>
        <begin position="74"/>
        <end position="218"/>
    </location>
</feature>
<keyword evidence="9" id="KW-0378">Hydrolase</keyword>
<dbReference type="Proteomes" id="UP000761264">
    <property type="component" value="Unassembled WGS sequence"/>
</dbReference>
<evidence type="ECO:0000256" key="2">
    <source>
        <dbReference type="ARBA" id="ARBA00022475"/>
    </source>
</evidence>
<keyword evidence="9" id="KW-0645">Protease</keyword>
<evidence type="ECO:0000256" key="4">
    <source>
        <dbReference type="ARBA" id="ARBA00022692"/>
    </source>
</evidence>
<feature type="transmembrane region" description="Helical" evidence="7">
    <location>
        <begin position="45"/>
        <end position="64"/>
    </location>
</feature>
<dbReference type="GO" id="GO:0006508">
    <property type="term" value="P:proteolysis"/>
    <property type="evidence" value="ECO:0007669"/>
    <property type="project" value="UniProtKB-KW"/>
</dbReference>
<keyword evidence="10" id="KW-1185">Reference proteome</keyword>
<dbReference type="Pfam" id="PF01694">
    <property type="entry name" value="Rhomboid"/>
    <property type="match status" value="1"/>
</dbReference>
<accession>A0A967C3F5</accession>
<feature type="transmembrane region" description="Helical" evidence="7">
    <location>
        <begin position="136"/>
        <end position="155"/>
    </location>
</feature>
<dbReference type="InterPro" id="IPR022764">
    <property type="entry name" value="Peptidase_S54_rhomboid_dom"/>
</dbReference>
<evidence type="ECO:0000313" key="10">
    <source>
        <dbReference type="Proteomes" id="UP000761264"/>
    </source>
</evidence>
<comment type="subcellular location">
    <subcellularLocation>
        <location evidence="1">Membrane</location>
        <topology evidence="1">Multi-pass membrane protein</topology>
    </subcellularLocation>
</comment>
<evidence type="ECO:0000259" key="8">
    <source>
        <dbReference type="Pfam" id="PF01694"/>
    </source>
</evidence>
<evidence type="ECO:0000313" key="9">
    <source>
        <dbReference type="EMBL" id="NIA67530.1"/>
    </source>
</evidence>
<dbReference type="GO" id="GO:0016020">
    <property type="term" value="C:membrane"/>
    <property type="evidence" value="ECO:0007669"/>
    <property type="project" value="UniProtKB-SubCell"/>
</dbReference>
<dbReference type="PANTHER" id="PTHR43066:SF26">
    <property type="entry name" value="RHOMBOID PROTEASE GLPG"/>
    <property type="match status" value="1"/>
</dbReference>
<feature type="transmembrane region" description="Helical" evidence="7">
    <location>
        <begin position="76"/>
        <end position="98"/>
    </location>
</feature>
<dbReference type="AlphaFoldDB" id="A0A967C3F5"/>
<feature type="transmembrane region" description="Helical" evidence="7">
    <location>
        <begin position="162"/>
        <end position="188"/>
    </location>
</feature>
<evidence type="ECO:0000256" key="5">
    <source>
        <dbReference type="ARBA" id="ARBA00022989"/>
    </source>
</evidence>
<feature type="transmembrane region" description="Helical" evidence="7">
    <location>
        <begin position="20"/>
        <end position="38"/>
    </location>
</feature>
<keyword evidence="6 7" id="KW-0472">Membrane</keyword>
<keyword evidence="4 7" id="KW-0812">Transmembrane</keyword>
<keyword evidence="5 7" id="KW-1133">Transmembrane helix</keyword>
<evidence type="ECO:0000256" key="1">
    <source>
        <dbReference type="ARBA" id="ARBA00004141"/>
    </source>
</evidence>
<dbReference type="EMBL" id="JAAQPH010000002">
    <property type="protein sequence ID" value="NIA67530.1"/>
    <property type="molecule type" value="Genomic_DNA"/>
</dbReference>
<dbReference type="SUPFAM" id="SSF144091">
    <property type="entry name" value="Rhomboid-like"/>
    <property type="match status" value="1"/>
</dbReference>
<feature type="transmembrane region" description="Helical" evidence="7">
    <location>
        <begin position="200"/>
        <end position="217"/>
    </location>
</feature>
<sequence length="257" mass="27607">MPFIPLHDNTPRYLIAQPWTAWALVLVTSICFLGQVLAGDDGFLSLVYGLGVIPATLTGQAQLADDLFLIDPLATFLTYQFLHGDFMHLFGNMLYLWVFGDNVEDAMGHLRFLVFYLACGAVAGLAQILVDPGSTSPLIGASGAISGVLGAYLILHPRAKVLVPVVFIPLYLPAWLLLLFWFGFQFFALAGGQGDSNVGWWAHIGGFIAGTVLIPLFRYKAVPLFGLGDPPGGVTLRRGVGWQAGESGGRDKGGPWG</sequence>
<keyword evidence="2" id="KW-1003">Cell membrane</keyword>
<dbReference type="FunFam" id="1.20.1540.10:FF:000027">
    <property type="entry name" value="Rhomboid family intramembrane serine protease"/>
    <property type="match status" value="1"/>
</dbReference>
<name>A0A967C3F5_9PROT</name>
<feature type="transmembrane region" description="Helical" evidence="7">
    <location>
        <begin position="110"/>
        <end position="130"/>
    </location>
</feature>